<dbReference type="PANTHER" id="PTHR47506:SF1">
    <property type="entry name" value="HTH-TYPE TRANSCRIPTIONAL REGULATOR YJDC"/>
    <property type="match status" value="1"/>
</dbReference>
<dbReference type="PROSITE" id="PS50977">
    <property type="entry name" value="HTH_TETR_2"/>
    <property type="match status" value="1"/>
</dbReference>
<dbReference type="Gene3D" id="1.10.10.60">
    <property type="entry name" value="Homeodomain-like"/>
    <property type="match status" value="1"/>
</dbReference>
<dbReference type="SUPFAM" id="SSF48498">
    <property type="entry name" value="Tetracyclin repressor-like, C-terminal domain"/>
    <property type="match status" value="1"/>
</dbReference>
<dbReference type="InterPro" id="IPR023772">
    <property type="entry name" value="DNA-bd_HTH_TetR-type_CS"/>
</dbReference>
<dbReference type="EMBL" id="CP092488">
    <property type="protein sequence ID" value="UMB67889.1"/>
    <property type="molecule type" value="Genomic_DNA"/>
</dbReference>
<keyword evidence="3" id="KW-0804">Transcription</keyword>
<dbReference type="InterPro" id="IPR011075">
    <property type="entry name" value="TetR_C"/>
</dbReference>
<evidence type="ECO:0000256" key="4">
    <source>
        <dbReference type="PROSITE-ProRule" id="PRU00335"/>
    </source>
</evidence>
<sequence>MGRPRGFTKHEVVLVTRDLFWQRGYAGTSLDDLTAATGLGRGSLYAAFGDKHALFMAALDSYCEAKHRGIVEDLRGAPTAYEGLVNHVRRVCHDNVTDTSRRGCLLAKAAAELVPSDVVVAKRVKRTFDLYRRELAASVAEAQRQGDLDPAADPDSTAALVLTVLRGLEAMRKLGATRATLTSATEQFLASLPRTSRRGSRRTSRVASPKPRPGPQPGRKARP</sequence>
<organism evidence="7 8">
    <name type="scientific">Mycobacterium paraterrae</name>
    <dbReference type="NCBI Taxonomy" id="577492"/>
    <lineage>
        <taxon>Bacteria</taxon>
        <taxon>Bacillati</taxon>
        <taxon>Actinomycetota</taxon>
        <taxon>Actinomycetes</taxon>
        <taxon>Mycobacteriales</taxon>
        <taxon>Mycobacteriaceae</taxon>
        <taxon>Mycobacterium</taxon>
    </lineage>
</organism>
<evidence type="ECO:0000256" key="5">
    <source>
        <dbReference type="SAM" id="MobiDB-lite"/>
    </source>
</evidence>
<protein>
    <submittedName>
        <fullName evidence="7">TetR/AcrR family transcriptional regulator</fullName>
    </submittedName>
</protein>
<feature type="region of interest" description="Disordered" evidence="5">
    <location>
        <begin position="188"/>
        <end position="223"/>
    </location>
</feature>
<keyword evidence="2 4" id="KW-0238">DNA-binding</keyword>
<dbReference type="PANTHER" id="PTHR47506">
    <property type="entry name" value="TRANSCRIPTIONAL REGULATORY PROTEIN"/>
    <property type="match status" value="1"/>
</dbReference>
<feature type="compositionally biased region" description="Basic residues" evidence="5">
    <location>
        <begin position="195"/>
        <end position="204"/>
    </location>
</feature>
<evidence type="ECO:0000259" key="6">
    <source>
        <dbReference type="PROSITE" id="PS50977"/>
    </source>
</evidence>
<dbReference type="Gene3D" id="1.10.357.10">
    <property type="entry name" value="Tetracycline Repressor, domain 2"/>
    <property type="match status" value="1"/>
</dbReference>
<evidence type="ECO:0000313" key="7">
    <source>
        <dbReference type="EMBL" id="UMB67889.1"/>
    </source>
</evidence>
<evidence type="ECO:0000256" key="1">
    <source>
        <dbReference type="ARBA" id="ARBA00023015"/>
    </source>
</evidence>
<feature type="domain" description="HTH tetR-type" evidence="6">
    <location>
        <begin position="6"/>
        <end position="66"/>
    </location>
</feature>
<gene>
    <name evidence="7" type="ORF">MKK62_15515</name>
</gene>
<evidence type="ECO:0000256" key="2">
    <source>
        <dbReference type="ARBA" id="ARBA00023125"/>
    </source>
</evidence>
<dbReference type="Pfam" id="PF00440">
    <property type="entry name" value="TetR_N"/>
    <property type="match status" value="1"/>
</dbReference>
<feature type="DNA-binding region" description="H-T-H motif" evidence="4">
    <location>
        <begin position="29"/>
        <end position="48"/>
    </location>
</feature>
<evidence type="ECO:0000256" key="3">
    <source>
        <dbReference type="ARBA" id="ARBA00023163"/>
    </source>
</evidence>
<dbReference type="Pfam" id="PF16925">
    <property type="entry name" value="TetR_C_13"/>
    <property type="match status" value="1"/>
</dbReference>
<keyword evidence="1" id="KW-0805">Transcription regulation</keyword>
<dbReference type="SUPFAM" id="SSF46689">
    <property type="entry name" value="Homeodomain-like"/>
    <property type="match status" value="1"/>
</dbReference>
<dbReference type="InterPro" id="IPR001647">
    <property type="entry name" value="HTH_TetR"/>
</dbReference>
<dbReference type="InterPro" id="IPR036271">
    <property type="entry name" value="Tet_transcr_reg_TetR-rel_C_sf"/>
</dbReference>
<proteinExistence type="predicted"/>
<dbReference type="InterPro" id="IPR009057">
    <property type="entry name" value="Homeodomain-like_sf"/>
</dbReference>
<keyword evidence="8" id="KW-1185">Reference proteome</keyword>
<dbReference type="PROSITE" id="PS01081">
    <property type="entry name" value="HTH_TETR_1"/>
    <property type="match status" value="1"/>
</dbReference>
<dbReference type="Proteomes" id="UP001055336">
    <property type="component" value="Chromosome"/>
</dbReference>
<reference evidence="7" key="1">
    <citation type="submission" date="2022-08" db="EMBL/GenBank/DDBJ databases">
        <title>Whole genome sequencing of non-tuberculosis mycobacteria type-strains.</title>
        <authorList>
            <person name="Igarashi Y."/>
            <person name="Osugi A."/>
            <person name="Mitarai S."/>
        </authorList>
    </citation>
    <scope>NUCLEOTIDE SEQUENCE</scope>
    <source>
        <strain evidence="7">DSM 45127</strain>
    </source>
</reference>
<dbReference type="RefSeq" id="WP_240258355.1">
    <property type="nucleotide sequence ID" value="NZ_CP092488.2"/>
</dbReference>
<name>A0ABY3VEM5_9MYCO</name>
<evidence type="ECO:0000313" key="8">
    <source>
        <dbReference type="Proteomes" id="UP001055336"/>
    </source>
</evidence>
<accession>A0ABY3VEM5</accession>